<keyword evidence="7" id="KW-0131">Cell cycle</keyword>
<dbReference type="InterPro" id="IPR004582">
    <property type="entry name" value="Checkpoint_prot_Rad17_Rad24"/>
</dbReference>
<name>A0A9Q0M4W6_BLOTA</name>
<proteinExistence type="inferred from homology"/>
<sequence length="503" mass="58472">MELAVSKPKLTELNNWFNLHFKLKNNVKPFLLLNGPAGSGKTISIKILCKEYGIEFIEYESSSSFHADKYDAVDDAMQLLSIKPNGKYFDQTMANHSKNQLTRFKEFLRKINYCRKSLYNDNEQRLLIIEDIPNLFCQQPKLLHKELMDLRQKFGSKTIPIVFIISETVNCPSLEYTVLPKSIQAKLNFEVITFRPIADTAMRKAIANTWIGKTLTKMELNNVVECSSNDIRNAFNYLLFKHLNVKSNHSSISLVSTNKKMKLLSFKSNKNSSISSIDSGREEHLTLIHAIGKIVYAKRDPKPDQETLQFLNKHNSRIDKIHLRNKLVEDKPETIAERCSANCDTITAWLHENYFDFIHDKDDGSLNYAVQCLDQISTIDSLYRNYESSQTMEQLRTSYLIRGQMFLLNRDSSAYPDGNKSKFRHSFHQLRGPQWKSMHLIQSSNQFKLKAMKESELYSSSLAYSDRDFVLDILPNLQLFEPFNDRIHKLNFQNFYKDLCEFN</sequence>
<evidence type="ECO:0000256" key="3">
    <source>
        <dbReference type="ARBA" id="ARBA00022741"/>
    </source>
</evidence>
<comment type="caution">
    <text evidence="9">The sequence shown here is derived from an EMBL/GenBank/DDBJ whole genome shotgun (WGS) entry which is preliminary data.</text>
</comment>
<dbReference type="GO" id="GO:0000077">
    <property type="term" value="P:DNA damage checkpoint signaling"/>
    <property type="evidence" value="ECO:0007669"/>
    <property type="project" value="TreeGrafter"/>
</dbReference>
<evidence type="ECO:0000256" key="2">
    <source>
        <dbReference type="ARBA" id="ARBA00006168"/>
    </source>
</evidence>
<dbReference type="OMA" id="YNCLKMA"/>
<dbReference type="GO" id="GO:0003682">
    <property type="term" value="F:chromatin binding"/>
    <property type="evidence" value="ECO:0007669"/>
    <property type="project" value="TreeGrafter"/>
</dbReference>
<evidence type="ECO:0000256" key="7">
    <source>
        <dbReference type="ARBA" id="ARBA00023306"/>
    </source>
</evidence>
<keyword evidence="3" id="KW-0547">Nucleotide-binding</keyword>
<protein>
    <recommendedName>
        <fullName evidence="8">Checkpoint protein RAD24-like helical bundle domain-containing protein</fullName>
    </recommendedName>
</protein>
<organism evidence="9 10">
    <name type="scientific">Blomia tropicalis</name>
    <name type="common">Mite</name>
    <dbReference type="NCBI Taxonomy" id="40697"/>
    <lineage>
        <taxon>Eukaryota</taxon>
        <taxon>Metazoa</taxon>
        <taxon>Ecdysozoa</taxon>
        <taxon>Arthropoda</taxon>
        <taxon>Chelicerata</taxon>
        <taxon>Arachnida</taxon>
        <taxon>Acari</taxon>
        <taxon>Acariformes</taxon>
        <taxon>Sarcoptiformes</taxon>
        <taxon>Astigmata</taxon>
        <taxon>Glycyphagoidea</taxon>
        <taxon>Echimyopodidae</taxon>
        <taxon>Blomia</taxon>
    </lineage>
</organism>
<evidence type="ECO:0000313" key="9">
    <source>
        <dbReference type="EMBL" id="KAJ6219301.1"/>
    </source>
</evidence>
<evidence type="ECO:0000256" key="1">
    <source>
        <dbReference type="ARBA" id="ARBA00004123"/>
    </source>
</evidence>
<gene>
    <name evidence="9" type="ORF">RDWZM_005113</name>
</gene>
<keyword evidence="5" id="KW-0067">ATP-binding</keyword>
<dbReference type="InterPro" id="IPR027417">
    <property type="entry name" value="P-loop_NTPase"/>
</dbReference>
<dbReference type="GO" id="GO:0006281">
    <property type="term" value="P:DNA repair"/>
    <property type="evidence" value="ECO:0007669"/>
    <property type="project" value="InterPro"/>
</dbReference>
<reference evidence="9" key="1">
    <citation type="submission" date="2022-12" db="EMBL/GenBank/DDBJ databases">
        <title>Genome assemblies of Blomia tropicalis.</title>
        <authorList>
            <person name="Cui Y."/>
        </authorList>
    </citation>
    <scope>NUCLEOTIDE SEQUENCE</scope>
    <source>
        <tissue evidence="9">Adult mites</tissue>
    </source>
</reference>
<dbReference type="GO" id="GO:0003689">
    <property type="term" value="F:DNA clamp loader activity"/>
    <property type="evidence" value="ECO:0007669"/>
    <property type="project" value="TreeGrafter"/>
</dbReference>
<dbReference type="EMBL" id="JAPWDV010000002">
    <property type="protein sequence ID" value="KAJ6219301.1"/>
    <property type="molecule type" value="Genomic_DNA"/>
</dbReference>
<dbReference type="PANTHER" id="PTHR12172:SF0">
    <property type="entry name" value="CELL CYCLE CHECKPOINT PROTEIN RAD17"/>
    <property type="match status" value="1"/>
</dbReference>
<dbReference type="SUPFAM" id="SSF52540">
    <property type="entry name" value="P-loop containing nucleoside triphosphate hydrolases"/>
    <property type="match status" value="1"/>
</dbReference>
<dbReference type="Pfam" id="PF03215">
    <property type="entry name" value="Rad17"/>
    <property type="match status" value="1"/>
</dbReference>
<dbReference type="InterPro" id="IPR057927">
    <property type="entry name" value="RAD24-like_helical"/>
</dbReference>
<dbReference type="Gene3D" id="3.40.50.300">
    <property type="entry name" value="P-loop containing nucleotide triphosphate hydrolases"/>
    <property type="match status" value="1"/>
</dbReference>
<evidence type="ECO:0000256" key="5">
    <source>
        <dbReference type="ARBA" id="ARBA00022840"/>
    </source>
</evidence>
<feature type="domain" description="Checkpoint protein RAD24-like helical bundle" evidence="8">
    <location>
        <begin position="282"/>
        <end position="395"/>
    </location>
</feature>
<keyword evidence="6" id="KW-0539">Nucleus</keyword>
<dbReference type="GO" id="GO:0005524">
    <property type="term" value="F:ATP binding"/>
    <property type="evidence" value="ECO:0007669"/>
    <property type="project" value="UniProtKB-KW"/>
</dbReference>
<accession>A0A9Q0M4W6</accession>
<dbReference type="GO" id="GO:0033314">
    <property type="term" value="P:mitotic DNA replication checkpoint signaling"/>
    <property type="evidence" value="ECO:0007669"/>
    <property type="project" value="TreeGrafter"/>
</dbReference>
<dbReference type="AlphaFoldDB" id="A0A9Q0M4W6"/>
<evidence type="ECO:0000259" key="8">
    <source>
        <dbReference type="Pfam" id="PF25812"/>
    </source>
</evidence>
<dbReference type="PANTHER" id="PTHR12172">
    <property type="entry name" value="CELL CYCLE CHECKPOINT PROTEIN RAD17"/>
    <property type="match status" value="1"/>
</dbReference>
<evidence type="ECO:0000256" key="6">
    <source>
        <dbReference type="ARBA" id="ARBA00023242"/>
    </source>
</evidence>
<comment type="similarity">
    <text evidence="2">Belongs to the rad17/RAD24 family.</text>
</comment>
<keyword evidence="4" id="KW-0227">DNA damage</keyword>
<comment type="subcellular location">
    <subcellularLocation>
        <location evidence="1">Nucleus</location>
    </subcellularLocation>
</comment>
<dbReference type="Pfam" id="PF25812">
    <property type="entry name" value="RAD24_helical"/>
    <property type="match status" value="1"/>
</dbReference>
<dbReference type="GO" id="GO:0005634">
    <property type="term" value="C:nucleus"/>
    <property type="evidence" value="ECO:0007669"/>
    <property type="project" value="UniProtKB-SubCell"/>
</dbReference>
<keyword evidence="10" id="KW-1185">Reference proteome</keyword>
<dbReference type="Proteomes" id="UP001142055">
    <property type="component" value="Chromosome 2"/>
</dbReference>
<evidence type="ECO:0000313" key="10">
    <source>
        <dbReference type="Proteomes" id="UP001142055"/>
    </source>
</evidence>
<evidence type="ECO:0000256" key="4">
    <source>
        <dbReference type="ARBA" id="ARBA00022763"/>
    </source>
</evidence>